<keyword evidence="9" id="KW-0408">Iron</keyword>
<dbReference type="InterPro" id="IPR017789">
    <property type="entry name" value="Frataxin"/>
</dbReference>
<evidence type="ECO:0000256" key="11">
    <source>
        <dbReference type="ARBA" id="ARBA00023128"/>
    </source>
</evidence>
<dbReference type="NCBIfam" id="TIGR03421">
    <property type="entry name" value="FeS_CyaY"/>
    <property type="match status" value="1"/>
</dbReference>
<dbReference type="GO" id="GO:0004322">
    <property type="term" value="F:ferroxidase activity"/>
    <property type="evidence" value="ECO:0007669"/>
    <property type="project" value="UniProtKB-EC"/>
</dbReference>
<organism evidence="13 14">
    <name type="scientific">Psilocybe cyanescens</name>
    <dbReference type="NCBI Taxonomy" id="93625"/>
    <lineage>
        <taxon>Eukaryota</taxon>
        <taxon>Fungi</taxon>
        <taxon>Dikarya</taxon>
        <taxon>Basidiomycota</taxon>
        <taxon>Agaricomycotina</taxon>
        <taxon>Agaricomycetes</taxon>
        <taxon>Agaricomycetidae</taxon>
        <taxon>Agaricales</taxon>
        <taxon>Agaricineae</taxon>
        <taxon>Strophariaceae</taxon>
        <taxon>Psilocybe</taxon>
    </lineage>
</organism>
<keyword evidence="14" id="KW-1185">Reference proteome</keyword>
<accession>A0A409XIA3</accession>
<dbReference type="PROSITE" id="PS01344">
    <property type="entry name" value="FRATAXIN_1"/>
    <property type="match status" value="1"/>
</dbReference>
<dbReference type="NCBIfam" id="TIGR03422">
    <property type="entry name" value="mito_frataxin"/>
    <property type="match status" value="1"/>
</dbReference>
<dbReference type="AlphaFoldDB" id="A0A409XIA3"/>
<comment type="caution">
    <text evidence="13">The sequence shown here is derived from an EMBL/GenBank/DDBJ whole genome shotgun (WGS) entry which is preliminary data.</text>
</comment>
<dbReference type="InParanoid" id="A0A409XIA3"/>
<evidence type="ECO:0000256" key="3">
    <source>
        <dbReference type="ARBA" id="ARBA00013107"/>
    </source>
</evidence>
<keyword evidence="4" id="KW-0409">Iron storage</keyword>
<dbReference type="GO" id="GO:0005739">
    <property type="term" value="C:mitochondrion"/>
    <property type="evidence" value="ECO:0007669"/>
    <property type="project" value="UniProtKB-SubCell"/>
</dbReference>
<dbReference type="GO" id="GO:0008199">
    <property type="term" value="F:ferric iron binding"/>
    <property type="evidence" value="ECO:0007669"/>
    <property type="project" value="InterPro"/>
</dbReference>
<comment type="catalytic activity">
    <reaction evidence="12">
        <text>4 Fe(2+) + O2 + 4 H(+) = 4 Fe(3+) + 2 H2O</text>
        <dbReference type="Rhea" id="RHEA:11148"/>
        <dbReference type="ChEBI" id="CHEBI:15377"/>
        <dbReference type="ChEBI" id="CHEBI:15378"/>
        <dbReference type="ChEBI" id="CHEBI:15379"/>
        <dbReference type="ChEBI" id="CHEBI:29033"/>
        <dbReference type="ChEBI" id="CHEBI:29034"/>
        <dbReference type="EC" id="1.16.3.1"/>
    </reaction>
</comment>
<dbReference type="EMBL" id="NHYD01001635">
    <property type="protein sequence ID" value="PPQ90470.1"/>
    <property type="molecule type" value="Genomic_DNA"/>
</dbReference>
<keyword evidence="10" id="KW-0406">Ion transport</keyword>
<dbReference type="EC" id="1.16.3.1" evidence="3"/>
<dbReference type="PANTHER" id="PTHR16821:SF2">
    <property type="entry name" value="FRATAXIN, MITOCHONDRIAL"/>
    <property type="match status" value="1"/>
</dbReference>
<evidence type="ECO:0000256" key="1">
    <source>
        <dbReference type="ARBA" id="ARBA00004173"/>
    </source>
</evidence>
<dbReference type="PRINTS" id="PR00904">
    <property type="entry name" value="FRATAXIN"/>
</dbReference>
<dbReference type="InterPro" id="IPR020895">
    <property type="entry name" value="Frataxin_CS"/>
</dbReference>
<evidence type="ECO:0000256" key="8">
    <source>
        <dbReference type="ARBA" id="ARBA00023002"/>
    </source>
</evidence>
<dbReference type="FunCoup" id="A0A409XIA3">
    <property type="interactions" value="161"/>
</dbReference>
<evidence type="ECO:0000256" key="6">
    <source>
        <dbReference type="ARBA" id="ARBA00022496"/>
    </source>
</evidence>
<dbReference type="GO" id="GO:0006826">
    <property type="term" value="P:iron ion transport"/>
    <property type="evidence" value="ECO:0007669"/>
    <property type="project" value="UniProtKB-KW"/>
</dbReference>
<evidence type="ECO:0000256" key="10">
    <source>
        <dbReference type="ARBA" id="ARBA00023065"/>
    </source>
</evidence>
<comment type="subcellular location">
    <subcellularLocation>
        <location evidence="1">Mitochondrion</location>
    </subcellularLocation>
</comment>
<dbReference type="PROSITE" id="PS50810">
    <property type="entry name" value="FRATAXIN_2"/>
    <property type="match status" value="1"/>
</dbReference>
<dbReference type="Gene3D" id="3.30.920.10">
    <property type="entry name" value="Frataxin/CyaY"/>
    <property type="match status" value="1"/>
</dbReference>
<dbReference type="InterPro" id="IPR036524">
    <property type="entry name" value="Frataxin/CyaY_sf"/>
</dbReference>
<gene>
    <name evidence="13" type="ORF">CVT25_014988</name>
</gene>
<keyword evidence="8" id="KW-0560">Oxidoreductase</keyword>
<protein>
    <recommendedName>
        <fullName evidence="3">ferroxidase</fullName>
        <ecNumber evidence="3">1.16.3.1</ecNumber>
    </recommendedName>
</protein>
<evidence type="ECO:0000256" key="7">
    <source>
        <dbReference type="ARBA" id="ARBA00022946"/>
    </source>
</evidence>
<keyword evidence="5" id="KW-0813">Transport</keyword>
<dbReference type="GO" id="GO:0016226">
    <property type="term" value="P:iron-sulfur cluster assembly"/>
    <property type="evidence" value="ECO:0007669"/>
    <property type="project" value="InterPro"/>
</dbReference>
<dbReference type="Pfam" id="PF01491">
    <property type="entry name" value="Frataxin_Cyay"/>
    <property type="match status" value="1"/>
</dbReference>
<dbReference type="InterPro" id="IPR002908">
    <property type="entry name" value="Frataxin/CyaY"/>
</dbReference>
<evidence type="ECO:0000256" key="2">
    <source>
        <dbReference type="ARBA" id="ARBA00008183"/>
    </source>
</evidence>
<evidence type="ECO:0000256" key="5">
    <source>
        <dbReference type="ARBA" id="ARBA00022448"/>
    </source>
</evidence>
<dbReference type="Proteomes" id="UP000283269">
    <property type="component" value="Unassembled WGS sequence"/>
</dbReference>
<proteinExistence type="inferred from homology"/>
<name>A0A409XIA3_PSICY</name>
<dbReference type="SUPFAM" id="SSF55387">
    <property type="entry name" value="Frataxin/Nqo15-like"/>
    <property type="match status" value="1"/>
</dbReference>
<evidence type="ECO:0000256" key="4">
    <source>
        <dbReference type="ARBA" id="ARBA00022434"/>
    </source>
</evidence>
<dbReference type="SMART" id="SM01219">
    <property type="entry name" value="Frataxin_Cyay"/>
    <property type="match status" value="1"/>
</dbReference>
<evidence type="ECO:0000256" key="9">
    <source>
        <dbReference type="ARBA" id="ARBA00023004"/>
    </source>
</evidence>
<keyword evidence="7" id="KW-0809">Transit peptide</keyword>
<dbReference type="GO" id="GO:0008198">
    <property type="term" value="F:ferrous iron binding"/>
    <property type="evidence" value="ECO:0007669"/>
    <property type="project" value="TreeGrafter"/>
</dbReference>
<sequence length="173" mass="19549">MLSHTLRSLSRSSATSLRRLPVQRFATRRAYPFTASVSNNALIRCRLLSTPPPQVNESHISVEEYHALADKVMDRLLESLEELVETCGDADQEVDYHSGVLTLNLGQYGTYVINKQPPNKQIWLSSPRSGPKRYDYHGDTQSWVYTRDGSTLDGLLSEELTDIFSEPISFTLD</sequence>
<dbReference type="GO" id="GO:0006879">
    <property type="term" value="P:intracellular iron ion homeostasis"/>
    <property type="evidence" value="ECO:0007669"/>
    <property type="project" value="UniProtKB-KW"/>
</dbReference>
<reference evidence="13 14" key="1">
    <citation type="journal article" date="2018" name="Evol. Lett.">
        <title>Horizontal gene cluster transfer increased hallucinogenic mushroom diversity.</title>
        <authorList>
            <person name="Reynolds H.T."/>
            <person name="Vijayakumar V."/>
            <person name="Gluck-Thaler E."/>
            <person name="Korotkin H.B."/>
            <person name="Matheny P.B."/>
            <person name="Slot J.C."/>
        </authorList>
    </citation>
    <scope>NUCLEOTIDE SEQUENCE [LARGE SCALE GENOMIC DNA]</scope>
    <source>
        <strain evidence="13 14">2631</strain>
    </source>
</reference>
<comment type="similarity">
    <text evidence="2">Belongs to the frataxin family.</text>
</comment>
<keyword evidence="11" id="KW-0496">Mitochondrion</keyword>
<evidence type="ECO:0000313" key="13">
    <source>
        <dbReference type="EMBL" id="PPQ90470.1"/>
    </source>
</evidence>
<dbReference type="STRING" id="93625.A0A409XIA3"/>
<dbReference type="GO" id="GO:0051537">
    <property type="term" value="F:2 iron, 2 sulfur cluster binding"/>
    <property type="evidence" value="ECO:0007669"/>
    <property type="project" value="TreeGrafter"/>
</dbReference>
<evidence type="ECO:0000256" key="12">
    <source>
        <dbReference type="ARBA" id="ARBA00047990"/>
    </source>
</evidence>
<keyword evidence="6" id="KW-0410">Iron transport</keyword>
<dbReference type="OrthoDB" id="1897642at2759"/>
<evidence type="ECO:0000313" key="14">
    <source>
        <dbReference type="Proteomes" id="UP000283269"/>
    </source>
</evidence>
<dbReference type="PANTHER" id="PTHR16821">
    <property type="entry name" value="FRATAXIN"/>
    <property type="match status" value="1"/>
</dbReference>
<dbReference type="GO" id="GO:0034986">
    <property type="term" value="F:iron chaperone activity"/>
    <property type="evidence" value="ECO:0007669"/>
    <property type="project" value="TreeGrafter"/>
</dbReference>